<gene>
    <name evidence="1" type="ORF">ACFQMA_06930</name>
</gene>
<proteinExistence type="predicted"/>
<sequence length="97" mass="11248">MLEVVAHYDPVDYHKLKRLVGQRLDGEYNTEKHRSVLKNLKELNMIERPRIHEYIHITEQGWSHLGGKTPRYAADIETQDAAVCEVCATDELAESSW</sequence>
<dbReference type="AlphaFoldDB" id="A0ABD5Y2N0"/>
<dbReference type="EMBL" id="JBHTAS010000001">
    <property type="protein sequence ID" value="MFC7139570.1"/>
    <property type="molecule type" value="Genomic_DNA"/>
</dbReference>
<reference evidence="1 2" key="1">
    <citation type="journal article" date="2019" name="Int. J. Syst. Evol. Microbiol.">
        <title>The Global Catalogue of Microorganisms (GCM) 10K type strain sequencing project: providing services to taxonomists for standard genome sequencing and annotation.</title>
        <authorList>
            <consortium name="The Broad Institute Genomics Platform"/>
            <consortium name="The Broad Institute Genome Sequencing Center for Infectious Disease"/>
            <person name="Wu L."/>
            <person name="Ma J."/>
        </authorList>
    </citation>
    <scope>NUCLEOTIDE SEQUENCE [LARGE SCALE GENOMIC DNA]</scope>
    <source>
        <strain evidence="1 2">XZYJT29</strain>
    </source>
</reference>
<protein>
    <submittedName>
        <fullName evidence="1">Uncharacterized protein</fullName>
    </submittedName>
</protein>
<dbReference type="RefSeq" id="WP_274325155.1">
    <property type="nucleotide sequence ID" value="NZ_CP118158.1"/>
</dbReference>
<keyword evidence="2" id="KW-1185">Reference proteome</keyword>
<evidence type="ECO:0000313" key="1">
    <source>
        <dbReference type="EMBL" id="MFC7139570.1"/>
    </source>
</evidence>
<name>A0ABD5Y2N0_9EURY</name>
<comment type="caution">
    <text evidence="1">The sequence shown here is derived from an EMBL/GenBank/DDBJ whole genome shotgun (WGS) entry which is preliminary data.</text>
</comment>
<organism evidence="1 2">
    <name type="scientific">Halosimplex aquaticum</name>
    <dbReference type="NCBI Taxonomy" id="3026162"/>
    <lineage>
        <taxon>Archaea</taxon>
        <taxon>Methanobacteriati</taxon>
        <taxon>Methanobacteriota</taxon>
        <taxon>Stenosarchaea group</taxon>
        <taxon>Halobacteria</taxon>
        <taxon>Halobacteriales</taxon>
        <taxon>Haloarculaceae</taxon>
        <taxon>Halosimplex</taxon>
    </lineage>
</organism>
<dbReference type="GeneID" id="78819829"/>
<evidence type="ECO:0000313" key="2">
    <source>
        <dbReference type="Proteomes" id="UP001596432"/>
    </source>
</evidence>
<accession>A0ABD5Y2N0</accession>
<dbReference type="Proteomes" id="UP001596432">
    <property type="component" value="Unassembled WGS sequence"/>
</dbReference>